<feature type="compositionally biased region" description="Basic and acidic residues" evidence="10">
    <location>
        <begin position="36"/>
        <end position="49"/>
    </location>
</feature>
<proteinExistence type="inferred from homology"/>
<evidence type="ECO:0000256" key="1">
    <source>
        <dbReference type="ARBA" id="ARBA00005594"/>
    </source>
</evidence>
<dbReference type="GO" id="GO:0005739">
    <property type="term" value="C:mitochondrion"/>
    <property type="evidence" value="ECO:0007669"/>
    <property type="project" value="TreeGrafter"/>
</dbReference>
<dbReference type="HOGENOM" id="CLU_006406_4_0_1"/>
<organism evidence="12 13">
    <name type="scientific">Trachipleistophora hominis</name>
    <name type="common">Microsporidian parasite</name>
    <dbReference type="NCBI Taxonomy" id="72359"/>
    <lineage>
        <taxon>Eukaryota</taxon>
        <taxon>Fungi</taxon>
        <taxon>Fungi incertae sedis</taxon>
        <taxon>Microsporidia</taxon>
        <taxon>Pleistophoridae</taxon>
        <taxon>Trachipleistophora</taxon>
    </lineage>
</organism>
<dbReference type="AlphaFoldDB" id="L7JYF7"/>
<reference evidence="12 13" key="1">
    <citation type="journal article" date="2012" name="PLoS Pathog.">
        <title>The genome of the obligate intracellular parasite Trachipleistophora hominis: new insights into microsporidian genome dynamics and reductive evolution.</title>
        <authorList>
            <person name="Heinz E."/>
            <person name="Williams T.A."/>
            <person name="Nakjang S."/>
            <person name="Noel C.J."/>
            <person name="Swan D.C."/>
            <person name="Goldberg A.V."/>
            <person name="Harris S.R."/>
            <person name="Weinmaier T."/>
            <person name="Markert S."/>
            <person name="Becher D."/>
            <person name="Bernhardt J."/>
            <person name="Dagan T."/>
            <person name="Hacker C."/>
            <person name="Lucocq J.M."/>
            <person name="Schweder T."/>
            <person name="Rattei T."/>
            <person name="Hall N."/>
            <person name="Hirt R.P."/>
            <person name="Embley T.M."/>
        </authorList>
    </citation>
    <scope>NUCLEOTIDE SEQUENCE [LARGE SCALE GENOMIC DNA]</scope>
</reference>
<evidence type="ECO:0000313" key="12">
    <source>
        <dbReference type="EMBL" id="ELQ75767.1"/>
    </source>
</evidence>
<dbReference type="GO" id="GO:0032543">
    <property type="term" value="P:mitochondrial translation"/>
    <property type="evidence" value="ECO:0007669"/>
    <property type="project" value="TreeGrafter"/>
</dbReference>
<dbReference type="OMA" id="YLTRDIC"/>
<comment type="similarity">
    <text evidence="1 9">Belongs to the class-I aminoacyl-tRNA synthetase family.</text>
</comment>
<dbReference type="VEuPathDB" id="MicrosporidiaDB:THOM_1295"/>
<protein>
    <recommendedName>
        <fullName evidence="2">arginine--tRNA ligase</fullName>
        <ecNumber evidence="2">6.1.1.19</ecNumber>
    </recommendedName>
</protein>
<evidence type="ECO:0000256" key="7">
    <source>
        <dbReference type="ARBA" id="ARBA00023146"/>
    </source>
</evidence>
<dbReference type="InterPro" id="IPR001278">
    <property type="entry name" value="Arg-tRNA-ligase"/>
</dbReference>
<dbReference type="InParanoid" id="L7JYF7"/>
<accession>L7JYF7</accession>
<dbReference type="SMART" id="SM00836">
    <property type="entry name" value="DALR_1"/>
    <property type="match status" value="1"/>
</dbReference>
<feature type="region of interest" description="Disordered" evidence="10">
    <location>
        <begin position="20"/>
        <end position="49"/>
    </location>
</feature>
<dbReference type="PANTHER" id="PTHR11956:SF11">
    <property type="entry name" value="ARGININE--TRNA LIGASE, MITOCHONDRIAL-RELATED"/>
    <property type="match status" value="1"/>
</dbReference>
<keyword evidence="5 9" id="KW-0067">ATP-binding</keyword>
<dbReference type="SUPFAM" id="SSF47323">
    <property type="entry name" value="Anticodon-binding domain of a subclass of class I aminoacyl-tRNA synthetases"/>
    <property type="match status" value="1"/>
</dbReference>
<evidence type="ECO:0000256" key="3">
    <source>
        <dbReference type="ARBA" id="ARBA00022598"/>
    </source>
</evidence>
<evidence type="ECO:0000259" key="11">
    <source>
        <dbReference type="SMART" id="SM00836"/>
    </source>
</evidence>
<evidence type="ECO:0000313" key="13">
    <source>
        <dbReference type="Proteomes" id="UP000011185"/>
    </source>
</evidence>
<dbReference type="STRING" id="72359.L7JYF7"/>
<keyword evidence="6 9" id="KW-0648">Protein biosynthesis</keyword>
<dbReference type="Proteomes" id="UP000011185">
    <property type="component" value="Unassembled WGS sequence"/>
</dbReference>
<dbReference type="EC" id="6.1.1.19" evidence="2"/>
<keyword evidence="3 9" id="KW-0436">Ligase</keyword>
<dbReference type="InterPro" id="IPR009080">
    <property type="entry name" value="tRNAsynth_Ia_anticodon-bd"/>
</dbReference>
<evidence type="ECO:0000256" key="4">
    <source>
        <dbReference type="ARBA" id="ARBA00022741"/>
    </source>
</evidence>
<evidence type="ECO:0000256" key="10">
    <source>
        <dbReference type="SAM" id="MobiDB-lite"/>
    </source>
</evidence>
<evidence type="ECO:0000256" key="6">
    <source>
        <dbReference type="ARBA" id="ARBA00022917"/>
    </source>
</evidence>
<keyword evidence="4 9" id="KW-0547">Nucleotide-binding</keyword>
<evidence type="ECO:0000256" key="8">
    <source>
        <dbReference type="ARBA" id="ARBA00049339"/>
    </source>
</evidence>
<dbReference type="GO" id="GO:0006420">
    <property type="term" value="P:arginyl-tRNA aminoacylation"/>
    <property type="evidence" value="ECO:0007669"/>
    <property type="project" value="InterPro"/>
</dbReference>
<evidence type="ECO:0000256" key="5">
    <source>
        <dbReference type="ARBA" id="ARBA00022840"/>
    </source>
</evidence>
<dbReference type="Pfam" id="PF05746">
    <property type="entry name" value="DALR_1"/>
    <property type="match status" value="1"/>
</dbReference>
<dbReference type="GO" id="GO:0005524">
    <property type="term" value="F:ATP binding"/>
    <property type="evidence" value="ECO:0007669"/>
    <property type="project" value="UniProtKB-KW"/>
</dbReference>
<dbReference type="InterPro" id="IPR008909">
    <property type="entry name" value="DALR_anticod-bd"/>
</dbReference>
<feature type="non-terminal residue" evidence="12">
    <location>
        <position position="1"/>
    </location>
</feature>
<evidence type="ECO:0000256" key="2">
    <source>
        <dbReference type="ARBA" id="ARBA00012837"/>
    </source>
</evidence>
<comment type="catalytic activity">
    <reaction evidence="8">
        <text>tRNA(Arg) + L-arginine + ATP = L-arginyl-tRNA(Arg) + AMP + diphosphate</text>
        <dbReference type="Rhea" id="RHEA:20301"/>
        <dbReference type="Rhea" id="RHEA-COMP:9658"/>
        <dbReference type="Rhea" id="RHEA-COMP:9673"/>
        <dbReference type="ChEBI" id="CHEBI:30616"/>
        <dbReference type="ChEBI" id="CHEBI:32682"/>
        <dbReference type="ChEBI" id="CHEBI:33019"/>
        <dbReference type="ChEBI" id="CHEBI:78442"/>
        <dbReference type="ChEBI" id="CHEBI:78513"/>
        <dbReference type="ChEBI" id="CHEBI:456215"/>
        <dbReference type="EC" id="6.1.1.19"/>
    </reaction>
</comment>
<dbReference type="Gene3D" id="3.40.50.620">
    <property type="entry name" value="HUPs"/>
    <property type="match status" value="1"/>
</dbReference>
<dbReference type="GO" id="GO:0004814">
    <property type="term" value="F:arginine-tRNA ligase activity"/>
    <property type="evidence" value="ECO:0007669"/>
    <property type="project" value="UniProtKB-EC"/>
</dbReference>
<dbReference type="Gene3D" id="1.10.730.10">
    <property type="entry name" value="Isoleucyl-tRNA Synthetase, Domain 1"/>
    <property type="match status" value="1"/>
</dbReference>
<feature type="domain" description="DALR anticodon binding" evidence="11">
    <location>
        <begin position="290"/>
        <end position="403"/>
    </location>
</feature>
<keyword evidence="13" id="KW-1185">Reference proteome</keyword>
<dbReference type="FunCoup" id="L7JYF7">
    <property type="interactions" value="140"/>
</dbReference>
<dbReference type="FunFam" id="1.10.730.10:FF:000006">
    <property type="entry name" value="Arginyl-tRNA synthetase 2, mitochondrial"/>
    <property type="match status" value="1"/>
</dbReference>
<dbReference type="Pfam" id="PF00750">
    <property type="entry name" value="tRNA-synt_1d"/>
    <property type="match status" value="1"/>
</dbReference>
<sequence>VYIKINRDLKEEKEAIEKQLASDMDEMGIKGPSQNEKSHTGDEKRKISKIDQEAKDYFTALERGDEEKMKQWRRFRSLSIEKYKTLYSTLNIKFDVYGGESLYAKAGLEVITDAEVDVDGSMFYDLGELGKFVVLKNDGSTLYSTRDLAAAEDRIKTYNPVKLVYVVASQQDLYFKQLFSVLKGECGNKKRIPDNVELEHIGFGMVNGLSTRKGNLVFLEDIIDAAKEAMHSTMIKNQAKYEEIENVEDTCTTLAVSAMIIQDFSAKRKINYTFDMKRNTSSEGETGPYLQYTHCRLMSIRKKNSSLCAKMDASLLSEEALSLIFYLSKFGTAVIDSYTTAEPCKLVTYLMKLSKQVNALFSTLRVFGEEEKLAQARLAVFEAARKVLNNGMKIFGMKPLERM</sequence>
<gene>
    <name evidence="12" type="ORF">THOM_1295</name>
</gene>
<name>L7JYF7_TRAHO</name>
<dbReference type="EMBL" id="JH993928">
    <property type="protein sequence ID" value="ELQ75767.1"/>
    <property type="molecule type" value="Genomic_DNA"/>
</dbReference>
<evidence type="ECO:0000256" key="9">
    <source>
        <dbReference type="RuleBase" id="RU363038"/>
    </source>
</evidence>
<dbReference type="InterPro" id="IPR035684">
    <property type="entry name" value="ArgRS_core"/>
</dbReference>
<keyword evidence="7 9" id="KW-0030">Aminoacyl-tRNA synthetase</keyword>
<dbReference type="OrthoDB" id="68056at2759"/>
<dbReference type="PANTHER" id="PTHR11956">
    <property type="entry name" value="ARGINYL-TRNA SYNTHETASE"/>
    <property type="match status" value="1"/>
</dbReference>
<dbReference type="SUPFAM" id="SSF52374">
    <property type="entry name" value="Nucleotidylyl transferase"/>
    <property type="match status" value="1"/>
</dbReference>
<dbReference type="InterPro" id="IPR014729">
    <property type="entry name" value="Rossmann-like_a/b/a_fold"/>
</dbReference>